<dbReference type="GO" id="GO:0005886">
    <property type="term" value="C:plasma membrane"/>
    <property type="evidence" value="ECO:0007669"/>
    <property type="project" value="TreeGrafter"/>
</dbReference>
<reference evidence="6 7" key="1">
    <citation type="journal article" date="2016" name="Nat. Commun.">
        <title>Thousands of microbial genomes shed light on interconnected biogeochemical processes in an aquifer system.</title>
        <authorList>
            <person name="Anantharaman K."/>
            <person name="Brown C.T."/>
            <person name="Hug L.A."/>
            <person name="Sharon I."/>
            <person name="Castelle C.J."/>
            <person name="Probst A.J."/>
            <person name="Thomas B.C."/>
            <person name="Singh A."/>
            <person name="Wilkins M.J."/>
            <person name="Karaoz U."/>
            <person name="Brodie E.L."/>
            <person name="Williams K.H."/>
            <person name="Hubbard S.S."/>
            <person name="Banfield J.F."/>
        </authorList>
    </citation>
    <scope>NUCLEOTIDE SEQUENCE [LARGE SCALE GENOMIC DNA]</scope>
</reference>
<dbReference type="Pfam" id="PF04085">
    <property type="entry name" value="MreC"/>
    <property type="match status" value="1"/>
</dbReference>
<sequence length="256" mass="28282">MIAAQVVDRYFFDQKINSFGTTMIKRPASHLFSKLESAGWWSGLFFRGLVGFKNVVSENENLTRENLRLLSQLADYEDLKNENDFLRKTLNIFPRFNNKIIYANIYQFQLGADGYDVLINEGADGGISEGDIVVTEEGVLIGRIEEALSNFSRVLIVSDTDFSVTAKVLNSDTAGIARGALAQGLYFDLIIQSDSIKEGDVVVSSGTDLIPPALIVGIVSYVETSETDLFKKVKIRPAMGEIKIGRVLIIRKNGGN</sequence>
<evidence type="ECO:0000313" key="6">
    <source>
        <dbReference type="EMBL" id="OGN24536.1"/>
    </source>
</evidence>
<dbReference type="GO" id="GO:0008360">
    <property type="term" value="P:regulation of cell shape"/>
    <property type="evidence" value="ECO:0007669"/>
    <property type="project" value="UniProtKB-KW"/>
</dbReference>
<evidence type="ECO:0000256" key="4">
    <source>
        <dbReference type="ARBA" id="ARBA00032089"/>
    </source>
</evidence>
<dbReference type="InterPro" id="IPR042177">
    <property type="entry name" value="Cell/Rod_1"/>
</dbReference>
<protein>
    <recommendedName>
        <fullName evidence="2">Cell shape-determining protein MreC</fullName>
    </recommendedName>
    <alternativeName>
        <fullName evidence="4">Cell shape protein MreC</fullName>
    </alternativeName>
</protein>
<dbReference type="InterPro" id="IPR007221">
    <property type="entry name" value="MreC"/>
</dbReference>
<dbReference type="PIRSF" id="PIRSF038471">
    <property type="entry name" value="MreC"/>
    <property type="match status" value="1"/>
</dbReference>
<dbReference type="NCBIfam" id="TIGR00219">
    <property type="entry name" value="mreC"/>
    <property type="match status" value="1"/>
</dbReference>
<name>A0A1F8GIL9_9BACT</name>
<evidence type="ECO:0000256" key="3">
    <source>
        <dbReference type="ARBA" id="ARBA00022960"/>
    </source>
</evidence>
<gene>
    <name evidence="6" type="ORF">A3A13_00440</name>
</gene>
<organism evidence="6 7">
    <name type="scientific">Candidatus Yanofskybacteria bacterium RIFCSPLOWO2_01_FULL_43_22</name>
    <dbReference type="NCBI Taxonomy" id="1802695"/>
    <lineage>
        <taxon>Bacteria</taxon>
        <taxon>Candidatus Yanofskyibacteriota</taxon>
    </lineage>
</organism>
<dbReference type="Proteomes" id="UP000178911">
    <property type="component" value="Unassembled WGS sequence"/>
</dbReference>
<evidence type="ECO:0000259" key="5">
    <source>
        <dbReference type="Pfam" id="PF04085"/>
    </source>
</evidence>
<accession>A0A1F8GIL9</accession>
<evidence type="ECO:0000313" key="7">
    <source>
        <dbReference type="Proteomes" id="UP000178911"/>
    </source>
</evidence>
<dbReference type="InterPro" id="IPR055342">
    <property type="entry name" value="MreC_beta-barrel_core"/>
</dbReference>
<comment type="caution">
    <text evidence="6">The sequence shown here is derived from an EMBL/GenBank/DDBJ whole genome shotgun (WGS) entry which is preliminary data.</text>
</comment>
<dbReference type="EMBL" id="MGKJ01000010">
    <property type="protein sequence ID" value="OGN24536.1"/>
    <property type="molecule type" value="Genomic_DNA"/>
</dbReference>
<dbReference type="STRING" id="1802695.A3A13_00440"/>
<dbReference type="InterPro" id="IPR042175">
    <property type="entry name" value="Cell/Rod_MreC_2"/>
</dbReference>
<evidence type="ECO:0000256" key="1">
    <source>
        <dbReference type="ARBA" id="ARBA00009369"/>
    </source>
</evidence>
<proteinExistence type="inferred from homology"/>
<feature type="domain" description="Rod shape-determining protein MreC beta-barrel core" evidence="5">
    <location>
        <begin position="117"/>
        <end position="250"/>
    </location>
</feature>
<dbReference type="PANTHER" id="PTHR34138">
    <property type="entry name" value="CELL SHAPE-DETERMINING PROTEIN MREC"/>
    <property type="match status" value="1"/>
</dbReference>
<dbReference type="Gene3D" id="2.40.10.350">
    <property type="entry name" value="Rod shape-determining protein MreC, domain 2"/>
    <property type="match status" value="1"/>
</dbReference>
<dbReference type="PANTHER" id="PTHR34138:SF1">
    <property type="entry name" value="CELL SHAPE-DETERMINING PROTEIN MREC"/>
    <property type="match status" value="1"/>
</dbReference>
<evidence type="ECO:0000256" key="2">
    <source>
        <dbReference type="ARBA" id="ARBA00013855"/>
    </source>
</evidence>
<dbReference type="AlphaFoldDB" id="A0A1F8GIL9"/>
<dbReference type="Gene3D" id="2.40.10.340">
    <property type="entry name" value="Rod shape-determining protein MreC, domain 1"/>
    <property type="match status" value="1"/>
</dbReference>
<comment type="similarity">
    <text evidence="1">Belongs to the MreC family.</text>
</comment>
<keyword evidence="3" id="KW-0133">Cell shape</keyword>